<dbReference type="GO" id="GO:0003677">
    <property type="term" value="F:DNA binding"/>
    <property type="evidence" value="ECO:0007669"/>
    <property type="project" value="UniProtKB-KW"/>
</dbReference>
<feature type="domain" description="ABC transporter" evidence="14">
    <location>
        <begin position="537"/>
        <end position="849"/>
    </location>
</feature>
<evidence type="ECO:0000259" key="14">
    <source>
        <dbReference type="PROSITE" id="PS50893"/>
    </source>
</evidence>
<dbReference type="PROSITE" id="PS50893">
    <property type="entry name" value="ABC_TRANSPORTER_2"/>
    <property type="match status" value="1"/>
</dbReference>
<keyword evidence="7 15" id="KW-0067">ATP-binding</keyword>
<evidence type="ECO:0000256" key="3">
    <source>
        <dbReference type="ARBA" id="ARBA00022737"/>
    </source>
</evidence>
<dbReference type="PANTHER" id="PTHR43152">
    <property type="entry name" value="UVRABC SYSTEM PROTEIN A"/>
    <property type="match status" value="1"/>
</dbReference>
<evidence type="ECO:0000256" key="6">
    <source>
        <dbReference type="ARBA" id="ARBA00022769"/>
    </source>
</evidence>
<dbReference type="SMART" id="SM00382">
    <property type="entry name" value="AAA"/>
    <property type="match status" value="2"/>
</dbReference>
<dbReference type="Gene3D" id="1.10.8.280">
    <property type="entry name" value="ABC transporter ATPase domain-like"/>
    <property type="match status" value="2"/>
</dbReference>
<dbReference type="GO" id="GO:0005737">
    <property type="term" value="C:cytoplasm"/>
    <property type="evidence" value="ECO:0007669"/>
    <property type="project" value="UniProtKB-SubCell"/>
</dbReference>
<proteinExistence type="inferred from homology"/>
<name>A0A7X1KXX9_9PSED</name>
<dbReference type="PROSITE" id="PS00211">
    <property type="entry name" value="ABC_TRANSPORTER_1"/>
    <property type="match status" value="1"/>
</dbReference>
<evidence type="ECO:0000256" key="2">
    <source>
        <dbReference type="ARBA" id="ARBA00022490"/>
    </source>
</evidence>
<comment type="caution">
    <text evidence="15">The sequence shown here is derived from an EMBL/GenBank/DDBJ whole genome shotgun (WGS) entry which is preliminary data.</text>
</comment>
<dbReference type="GO" id="GO:0005524">
    <property type="term" value="F:ATP binding"/>
    <property type="evidence" value="ECO:0007669"/>
    <property type="project" value="UniProtKB-KW"/>
</dbReference>
<keyword evidence="5" id="KW-0227">DNA damage</keyword>
<gene>
    <name evidence="15" type="ORF">H7995_10690</name>
</gene>
<keyword evidence="3" id="KW-0677">Repeat</keyword>
<dbReference type="GO" id="GO:0006281">
    <property type="term" value="P:DNA repair"/>
    <property type="evidence" value="ECO:0007669"/>
    <property type="project" value="UniProtKB-KW"/>
</dbReference>
<evidence type="ECO:0000313" key="15">
    <source>
        <dbReference type="EMBL" id="MBC2690266.1"/>
    </source>
</evidence>
<dbReference type="GO" id="GO:0016887">
    <property type="term" value="F:ATP hydrolysis activity"/>
    <property type="evidence" value="ECO:0007669"/>
    <property type="project" value="InterPro"/>
</dbReference>
<dbReference type="InterPro" id="IPR027417">
    <property type="entry name" value="P-loop_NTPase"/>
</dbReference>
<evidence type="ECO:0000256" key="7">
    <source>
        <dbReference type="ARBA" id="ARBA00022840"/>
    </source>
</evidence>
<keyword evidence="8" id="KW-0267">Excision nuclease</keyword>
<keyword evidence="9" id="KW-0238">DNA-binding</keyword>
<organism evidence="15 16">
    <name type="scientific">Pseudomonas kielensis</name>
    <dbReference type="NCBI Taxonomy" id="2762577"/>
    <lineage>
        <taxon>Bacteria</taxon>
        <taxon>Pseudomonadati</taxon>
        <taxon>Pseudomonadota</taxon>
        <taxon>Gammaproteobacteria</taxon>
        <taxon>Pseudomonadales</taxon>
        <taxon>Pseudomonadaceae</taxon>
        <taxon>Pseudomonas</taxon>
    </lineage>
</organism>
<protein>
    <recommendedName>
        <fullName evidence="12">UvrABC system protein A</fullName>
    </recommendedName>
    <alternativeName>
        <fullName evidence="13">Excinuclease ABC subunit A</fullName>
    </alternativeName>
</protein>
<keyword evidence="16" id="KW-1185">Reference proteome</keyword>
<evidence type="ECO:0000256" key="12">
    <source>
        <dbReference type="ARBA" id="ARBA00039316"/>
    </source>
</evidence>
<dbReference type="Gene3D" id="3.30.1490.20">
    <property type="entry name" value="ATP-grasp fold, A domain"/>
    <property type="match status" value="1"/>
</dbReference>
<accession>A0A7X1KXX9</accession>
<keyword evidence="2" id="KW-0963">Cytoplasm</keyword>
<reference evidence="15 16" key="1">
    <citation type="submission" date="2020-08" db="EMBL/GenBank/DDBJ databases">
        <title>Pseudomonas sp. nov.</title>
        <authorList>
            <person name="Gieschler S."/>
            <person name="Fiedler G."/>
            <person name="Brinks E."/>
            <person name="Boehnlein C."/>
            <person name="Franz C.M.A.P."/>
            <person name="Kabisch J."/>
        </authorList>
    </citation>
    <scope>NUCLEOTIDE SEQUENCE [LARGE SCALE GENOMIC DNA]</scope>
    <source>
        <strain evidence="15 16">MBT-1</strain>
    </source>
</reference>
<evidence type="ECO:0000256" key="4">
    <source>
        <dbReference type="ARBA" id="ARBA00022741"/>
    </source>
</evidence>
<dbReference type="InterPro" id="IPR013815">
    <property type="entry name" value="ATP_grasp_subdomain_1"/>
</dbReference>
<keyword evidence="6" id="KW-0228">DNA excision</keyword>
<evidence type="ECO:0000256" key="10">
    <source>
        <dbReference type="ARBA" id="ARBA00023204"/>
    </source>
</evidence>
<evidence type="ECO:0000256" key="9">
    <source>
        <dbReference type="ARBA" id="ARBA00023125"/>
    </source>
</evidence>
<dbReference type="SUPFAM" id="SSF52540">
    <property type="entry name" value="P-loop containing nucleoside triphosphate hydrolases"/>
    <property type="match status" value="2"/>
</dbReference>
<evidence type="ECO:0000313" key="16">
    <source>
        <dbReference type="Proteomes" id="UP000526003"/>
    </source>
</evidence>
<dbReference type="InterPro" id="IPR017871">
    <property type="entry name" value="ABC_transporter-like_CS"/>
</dbReference>
<dbReference type="Proteomes" id="UP000526003">
    <property type="component" value="Unassembled WGS sequence"/>
</dbReference>
<dbReference type="Gene3D" id="3.40.50.300">
    <property type="entry name" value="P-loop containing nucleotide triphosphate hydrolases"/>
    <property type="match status" value="3"/>
</dbReference>
<dbReference type="EMBL" id="JACMYG010000008">
    <property type="protein sequence ID" value="MBC2690266.1"/>
    <property type="molecule type" value="Genomic_DNA"/>
</dbReference>
<comment type="similarity">
    <text evidence="11">Belongs to the ABC transporter superfamily. UvrA family.</text>
</comment>
<evidence type="ECO:0000256" key="13">
    <source>
        <dbReference type="ARBA" id="ARBA00042156"/>
    </source>
</evidence>
<evidence type="ECO:0000256" key="11">
    <source>
        <dbReference type="ARBA" id="ARBA00038000"/>
    </source>
</evidence>
<dbReference type="InterPro" id="IPR003439">
    <property type="entry name" value="ABC_transporter-like_ATP-bd"/>
</dbReference>
<evidence type="ECO:0000256" key="5">
    <source>
        <dbReference type="ARBA" id="ARBA00022763"/>
    </source>
</evidence>
<dbReference type="RefSeq" id="WP_185818345.1">
    <property type="nucleotide sequence ID" value="NZ_JACMYG010000008.1"/>
</dbReference>
<comment type="subcellular location">
    <subcellularLocation>
        <location evidence="1">Cytoplasm</location>
    </subcellularLocation>
</comment>
<dbReference type="AlphaFoldDB" id="A0A7X1KXX9"/>
<dbReference type="Gene3D" id="1.20.1580.10">
    <property type="entry name" value="ABC transporter ATPase like domain"/>
    <property type="match status" value="2"/>
</dbReference>
<evidence type="ECO:0000256" key="8">
    <source>
        <dbReference type="ARBA" id="ARBA00022881"/>
    </source>
</evidence>
<dbReference type="Pfam" id="PF00005">
    <property type="entry name" value="ABC_tran"/>
    <property type="match status" value="1"/>
</dbReference>
<dbReference type="InterPro" id="IPR003593">
    <property type="entry name" value="AAA+_ATPase"/>
</dbReference>
<keyword evidence="10" id="KW-0234">DNA repair</keyword>
<dbReference type="PANTHER" id="PTHR43152:SF3">
    <property type="entry name" value="UVRABC SYSTEM PROTEIN A"/>
    <property type="match status" value="1"/>
</dbReference>
<keyword evidence="4" id="KW-0547">Nucleotide-binding</keyword>
<sequence length="1184" mass="131854">MSANKTSFEIAGITENNLKNIDFCAAAAEVIVIIGVSGSGKSTLVNRVIAAEALRQSKLRRKSDDLLDYCVRPNFKTATRLPEPVMISQRAIMPSASSTFGIRTGLNDLLVRLFVRRGEIYYRGGRISKPDLATILQFRRLYHPQGRLLGCIARYEGIGRSQLDLLRRAGVQQVYLRAEGKRALRPLALDKLLTSQLSGCEVFIDLDGDDAPILLKKSRAIPVLIDDSLEIDFHQHGVALEDGTVFRLPSKLLLSRSTMSSHSGCCRVCGGAGTVTHYDAERAIDGQVPLKNGFLTVPLSPSGRYKGFKFLPSGLVALLKKEGLDVNKPYCALSTEHKSAILNILKDKLARNSSDSAAQQFITVGKCNDCEGSGLDWQARAVTLNGKSIDYFFGLTPSKLLAELRVLVTEEDEVTREMLVVLDYLSALSIDHIDLNRPLPSMSSGELQRMKLLPALINRYSGRLIILDEPSSNLQYRDNLKILRLILELRACNNSIIIVDHNPMYQAIADRAIKIGPGPGELGGFYCVVDEDAQLTAGFDDLREAEGPTADFRYTTLQLPHLRTLQLGQVRIPHGAFTAIIGSSGAGKSTLCRELIYPALLKSGENVILLDSTPPRGASNSIVATYLNVFDKVRKFYARCEGGELVESDFSFNSTGACDHCQGAGNVEGQVCSVCFGSRFRSEVALFSVEGYTLTELLAADLDQIPLEGGLAFLTEAVDILKRLSLSHLSLGRETDSLSGGELQRLKVARFLMAHRKDRNASSYFVILDEPCRGLDPQAVKNLYDTLKDFLSDAAVLIIEHNPHFIYRCQSIIDMGEGRGIKDDTTVVQGRLREKVFPSLNHAQVLSETEVSGNLRIPCDETDLRIEDDEVLRELNTKRYELIPSLLLKQDNFALEAKFRESFSTLIPDKNIVLYRTRDELECALQEECQFFFNPFIALLERFPRVPVSLQQEVLKKIDKRAIVCDTDPWSFMVTAGSLQSAYLNGAGVVIAPGPNGVFAYHTVRLVSLQECVVDRVFPHTFAFNLYRNACHYCNGYGKIQSYPLREWINRSRSVLDEGFMTYPVHKIVPKATIKRFAKEGLFDFSQPVETLSDQELNILLYGFKAYRFRKAGSSDDSEAAFFEWRGVNSYLYRNAAKLSPAQNINNSIKWTTCPFCMQGFSDKIRFYARKGRLITEFVGSQQS</sequence>
<evidence type="ECO:0000256" key="1">
    <source>
        <dbReference type="ARBA" id="ARBA00004496"/>
    </source>
</evidence>
<dbReference type="GO" id="GO:0004518">
    <property type="term" value="F:nuclease activity"/>
    <property type="evidence" value="ECO:0007669"/>
    <property type="project" value="UniProtKB-KW"/>
</dbReference>